<feature type="region of interest" description="Disordered" evidence="1">
    <location>
        <begin position="1"/>
        <end position="29"/>
    </location>
</feature>
<comment type="caution">
    <text evidence="2">The sequence shown here is derived from an EMBL/GenBank/DDBJ whole genome shotgun (WGS) entry which is preliminary data.</text>
</comment>
<organism evidence="2 3">
    <name type="scientific">Phyllosticta capitalensis</name>
    <dbReference type="NCBI Taxonomy" id="121624"/>
    <lineage>
        <taxon>Eukaryota</taxon>
        <taxon>Fungi</taxon>
        <taxon>Dikarya</taxon>
        <taxon>Ascomycota</taxon>
        <taxon>Pezizomycotina</taxon>
        <taxon>Dothideomycetes</taxon>
        <taxon>Dothideomycetes incertae sedis</taxon>
        <taxon>Botryosphaeriales</taxon>
        <taxon>Phyllostictaceae</taxon>
        <taxon>Phyllosticta</taxon>
    </lineage>
</organism>
<evidence type="ECO:0000256" key="1">
    <source>
        <dbReference type="SAM" id="MobiDB-lite"/>
    </source>
</evidence>
<gene>
    <name evidence="2" type="ORF">HDK90DRAFT_512522</name>
</gene>
<sequence length="204" mass="23171">MPPEQEEVDSIDCRGAAEHPRPRQSRRDRKLRTFTLSAHELVQVIQALFDDCSRQLRRALVCLERLQRMSVEDTAEADKVEGLQAEANKVPGLQTEADEVPGLQVEANKNASRPAGPAFNSPVAAFLSPVYYILRSFDKASMDEAFQSCRQTDRLKVWYPKQKRFVLQRDQTQEEDTVCGVYVLATLAYNMTRFPVPAKLYPPV</sequence>
<evidence type="ECO:0008006" key="4">
    <source>
        <dbReference type="Google" id="ProtNLM"/>
    </source>
</evidence>
<name>A0ABR1YHI5_9PEZI</name>
<reference evidence="2 3" key="1">
    <citation type="submission" date="2024-04" db="EMBL/GenBank/DDBJ databases">
        <title>Phyllosticta paracitricarpa is synonymous to the EU quarantine fungus P. citricarpa based on phylogenomic analyses.</title>
        <authorList>
            <consortium name="Lawrence Berkeley National Laboratory"/>
            <person name="Van Ingen-Buijs V.A."/>
            <person name="Van Westerhoven A.C."/>
            <person name="Haridas S."/>
            <person name="Skiadas P."/>
            <person name="Martin F."/>
            <person name="Groenewald J.Z."/>
            <person name="Crous P.W."/>
            <person name="Seidl M.F."/>
        </authorList>
    </citation>
    <scope>NUCLEOTIDE SEQUENCE [LARGE SCALE GENOMIC DNA]</scope>
    <source>
        <strain evidence="2 3">CBS 123374</strain>
    </source>
</reference>
<evidence type="ECO:0000313" key="3">
    <source>
        <dbReference type="Proteomes" id="UP001492380"/>
    </source>
</evidence>
<dbReference type="EMBL" id="JBBWRZ010000008">
    <property type="protein sequence ID" value="KAK8230373.1"/>
    <property type="molecule type" value="Genomic_DNA"/>
</dbReference>
<feature type="compositionally biased region" description="Acidic residues" evidence="1">
    <location>
        <begin position="1"/>
        <end position="10"/>
    </location>
</feature>
<feature type="compositionally biased region" description="Basic and acidic residues" evidence="1">
    <location>
        <begin position="11"/>
        <end position="21"/>
    </location>
</feature>
<evidence type="ECO:0000313" key="2">
    <source>
        <dbReference type="EMBL" id="KAK8230373.1"/>
    </source>
</evidence>
<keyword evidence="3" id="KW-1185">Reference proteome</keyword>
<protein>
    <recommendedName>
        <fullName evidence="4">Ubiquitin-like protease family profile domain-containing protein</fullName>
    </recommendedName>
</protein>
<accession>A0ABR1YHI5</accession>
<dbReference type="Proteomes" id="UP001492380">
    <property type="component" value="Unassembled WGS sequence"/>
</dbReference>
<proteinExistence type="predicted"/>